<evidence type="ECO:0000256" key="6">
    <source>
        <dbReference type="PIRSR" id="PIRSR001430-2"/>
    </source>
</evidence>
<keyword evidence="3 4" id="KW-0413">Isomerase</keyword>
<dbReference type="InterPro" id="IPR020095">
    <property type="entry name" value="PsdUridine_synth_TruA_C"/>
</dbReference>
<dbReference type="GO" id="GO:0003723">
    <property type="term" value="F:RNA binding"/>
    <property type="evidence" value="ECO:0007669"/>
    <property type="project" value="InterPro"/>
</dbReference>
<dbReference type="InterPro" id="IPR020094">
    <property type="entry name" value="TruA/RsuA/RluB/E/F_N"/>
</dbReference>
<keyword evidence="10" id="KW-1185">Reference proteome</keyword>
<accession>A0A2S7IRF5</accession>
<keyword evidence="2 4" id="KW-0819">tRNA processing</keyword>
<dbReference type="InterPro" id="IPR020103">
    <property type="entry name" value="PsdUridine_synth_cat_dom_sf"/>
</dbReference>
<dbReference type="HAMAP" id="MF_00171">
    <property type="entry name" value="TruA"/>
    <property type="match status" value="1"/>
</dbReference>
<dbReference type="FunFam" id="3.30.70.580:FF:000001">
    <property type="entry name" value="tRNA pseudouridine synthase A"/>
    <property type="match status" value="1"/>
</dbReference>
<dbReference type="InterPro" id="IPR001406">
    <property type="entry name" value="PsdUridine_synth_TruA"/>
</dbReference>
<organism evidence="9 10">
    <name type="scientific">Siphonobacter curvatus</name>
    <dbReference type="NCBI Taxonomy" id="2094562"/>
    <lineage>
        <taxon>Bacteria</taxon>
        <taxon>Pseudomonadati</taxon>
        <taxon>Bacteroidota</taxon>
        <taxon>Cytophagia</taxon>
        <taxon>Cytophagales</taxon>
        <taxon>Cytophagaceae</taxon>
        <taxon>Siphonobacter</taxon>
    </lineage>
</organism>
<evidence type="ECO:0000256" key="2">
    <source>
        <dbReference type="ARBA" id="ARBA00022694"/>
    </source>
</evidence>
<dbReference type="SUPFAM" id="SSF55120">
    <property type="entry name" value="Pseudouridine synthase"/>
    <property type="match status" value="1"/>
</dbReference>
<name>A0A2S7IRF5_9BACT</name>
<dbReference type="CDD" id="cd02570">
    <property type="entry name" value="PseudoU_synth_EcTruA"/>
    <property type="match status" value="1"/>
</dbReference>
<evidence type="ECO:0000256" key="5">
    <source>
        <dbReference type="PIRSR" id="PIRSR001430-1"/>
    </source>
</evidence>
<comment type="function">
    <text evidence="4">Formation of pseudouridine at positions 38, 39 and 40 in the anticodon stem and loop of transfer RNAs.</text>
</comment>
<comment type="caution">
    <text evidence="9">The sequence shown here is derived from an EMBL/GenBank/DDBJ whole genome shotgun (WGS) entry which is preliminary data.</text>
</comment>
<protein>
    <recommendedName>
        <fullName evidence="4">tRNA pseudouridine synthase A</fullName>
        <ecNumber evidence="4">5.4.99.12</ecNumber>
    </recommendedName>
    <alternativeName>
        <fullName evidence="4">tRNA pseudouridine(38-40) synthase</fullName>
    </alternativeName>
    <alternativeName>
        <fullName evidence="4">tRNA pseudouridylate synthase I</fullName>
    </alternativeName>
    <alternativeName>
        <fullName evidence="4">tRNA-uridine isomerase I</fullName>
    </alternativeName>
</protein>
<evidence type="ECO:0000256" key="3">
    <source>
        <dbReference type="ARBA" id="ARBA00023235"/>
    </source>
</evidence>
<evidence type="ECO:0000256" key="4">
    <source>
        <dbReference type="HAMAP-Rule" id="MF_00171"/>
    </source>
</evidence>
<gene>
    <name evidence="4" type="primary">truA</name>
    <name evidence="9" type="ORF">C5O19_11990</name>
</gene>
<dbReference type="NCBIfam" id="TIGR00071">
    <property type="entry name" value="hisT_truA"/>
    <property type="match status" value="1"/>
</dbReference>
<evidence type="ECO:0000313" key="10">
    <source>
        <dbReference type="Proteomes" id="UP000239590"/>
    </source>
</evidence>
<dbReference type="Pfam" id="PF01416">
    <property type="entry name" value="PseudoU_synth_1"/>
    <property type="match status" value="1"/>
</dbReference>
<dbReference type="PIRSF" id="PIRSF001430">
    <property type="entry name" value="tRNA_psdUrid_synth"/>
    <property type="match status" value="1"/>
</dbReference>
<comment type="catalytic activity">
    <reaction evidence="4 7">
        <text>uridine(38/39/40) in tRNA = pseudouridine(38/39/40) in tRNA</text>
        <dbReference type="Rhea" id="RHEA:22376"/>
        <dbReference type="Rhea" id="RHEA-COMP:10085"/>
        <dbReference type="Rhea" id="RHEA-COMP:10087"/>
        <dbReference type="ChEBI" id="CHEBI:65314"/>
        <dbReference type="ChEBI" id="CHEBI:65315"/>
        <dbReference type="EC" id="5.4.99.12"/>
    </reaction>
</comment>
<evidence type="ECO:0000313" key="9">
    <source>
        <dbReference type="EMBL" id="PQA60301.1"/>
    </source>
</evidence>
<dbReference type="AlphaFoldDB" id="A0A2S7IRF5"/>
<dbReference type="Proteomes" id="UP000239590">
    <property type="component" value="Unassembled WGS sequence"/>
</dbReference>
<dbReference type="InterPro" id="IPR020097">
    <property type="entry name" value="PsdUridine_synth_TruA_a/b_dom"/>
</dbReference>
<feature type="binding site" evidence="4 6">
    <location>
        <position position="111"/>
    </location>
    <ligand>
        <name>substrate</name>
    </ligand>
</feature>
<dbReference type="Gene3D" id="3.30.70.580">
    <property type="entry name" value="Pseudouridine synthase I, catalytic domain, N-terminal subdomain"/>
    <property type="match status" value="1"/>
</dbReference>
<evidence type="ECO:0000256" key="1">
    <source>
        <dbReference type="ARBA" id="ARBA00009375"/>
    </source>
</evidence>
<dbReference type="PANTHER" id="PTHR11142">
    <property type="entry name" value="PSEUDOURIDYLATE SYNTHASE"/>
    <property type="match status" value="1"/>
</dbReference>
<comment type="similarity">
    <text evidence="1 4 7">Belongs to the tRNA pseudouridine synthase TruA family.</text>
</comment>
<dbReference type="GO" id="GO:0031119">
    <property type="term" value="P:tRNA pseudouridine synthesis"/>
    <property type="evidence" value="ECO:0007669"/>
    <property type="project" value="UniProtKB-UniRule"/>
</dbReference>
<comment type="subunit">
    <text evidence="4">Homodimer.</text>
</comment>
<dbReference type="Gene3D" id="3.30.70.660">
    <property type="entry name" value="Pseudouridine synthase I, catalytic domain, C-terminal subdomain"/>
    <property type="match status" value="1"/>
</dbReference>
<sequence>MRYMISFAYNGAAFNGWQKQPNAVSIQEALEKSLSVLLKNPVALVGSGRTDTGVHAQQQYAHFEWPTPIADDLDFVAFKANRMLPPGIVVYRIFPIRSDVHARFTATSRKYEYRISRIKNPFRPSMVYPFSFPLDVLAMNQAAEYLLTYSDFQSFSLVNTQVKTFRCAITEARWEERGHELIFHVRADRFLRGMVRALVGTLMDVGRGRITVTDFEQIILAKDRKKAGRAVPPDGLFLVEVTYPAHAFDPPTDAIDL</sequence>
<feature type="active site" description="Nucleophile" evidence="4 5">
    <location>
        <position position="51"/>
    </location>
</feature>
<reference evidence="10" key="1">
    <citation type="submission" date="2018-02" db="EMBL/GenBank/DDBJ databases">
        <title>Genome sequencing of Solimonas sp. HR-BB.</title>
        <authorList>
            <person name="Lee Y."/>
            <person name="Jeon C.O."/>
        </authorList>
    </citation>
    <scope>NUCLEOTIDE SEQUENCE [LARGE SCALE GENOMIC DNA]</scope>
    <source>
        <strain evidence="10">HR-U</strain>
    </source>
</reference>
<dbReference type="GO" id="GO:0160147">
    <property type="term" value="F:tRNA pseudouridine(38-40) synthase activity"/>
    <property type="evidence" value="ECO:0007669"/>
    <property type="project" value="UniProtKB-EC"/>
</dbReference>
<proteinExistence type="inferred from homology"/>
<comment type="caution">
    <text evidence="4">Lacks conserved residue(s) required for the propagation of feature annotation.</text>
</comment>
<dbReference type="PANTHER" id="PTHR11142:SF0">
    <property type="entry name" value="TRNA PSEUDOURIDINE SYNTHASE-LIKE 1"/>
    <property type="match status" value="1"/>
</dbReference>
<dbReference type="EMBL" id="PTRA01000001">
    <property type="protein sequence ID" value="PQA60301.1"/>
    <property type="molecule type" value="Genomic_DNA"/>
</dbReference>
<evidence type="ECO:0000259" key="8">
    <source>
        <dbReference type="Pfam" id="PF01416"/>
    </source>
</evidence>
<feature type="domain" description="Pseudouridine synthase I TruA alpha/beta" evidence="8">
    <location>
        <begin position="142"/>
        <end position="244"/>
    </location>
</feature>
<dbReference type="EC" id="5.4.99.12" evidence="4"/>
<dbReference type="OrthoDB" id="9811823at2"/>
<evidence type="ECO:0000256" key="7">
    <source>
        <dbReference type="RuleBase" id="RU003792"/>
    </source>
</evidence>